<dbReference type="SUPFAM" id="SSF54695">
    <property type="entry name" value="POZ domain"/>
    <property type="match status" value="1"/>
</dbReference>
<dbReference type="GO" id="GO:0006357">
    <property type="term" value="P:regulation of transcription by RNA polymerase II"/>
    <property type="evidence" value="ECO:0007669"/>
    <property type="project" value="TreeGrafter"/>
</dbReference>
<sequence length="415" mass="46756">MSGEQFSLVWNSFPANLSSGLYTLLSDEQLVDVTLAAEGQMLRAHKLILSLCSTYFKELFKMNSCKHPIVILKDVNYRDLSALLHFIYQGEVHVRQEDLGNFLKVAETLQIKGLTKDKSEEDGNSVTINNISRSELGENLREQSRELESMLETVRKSERNSLDHEKSMITAREGVSPVAEAREMTSLSQDTISPASTKSVHNKFSDQERNIEPDSIICDILSTKDDDLNRMENNASDEQLHHTSEVADLLRTKDEFVDYTSDIGCNIVCKREYDSQENLDDGNSNLRAQDNLAANAFSQLEEAFSADFSTTGGDFSQGRQTMGAPGSSVPLETILRVVSELEPTIRAVRGKVICMYSCPWCMRHFSQRGNLKIHVRYVHGPLESLTCKLCGNTYKNSNSLRVHSYVHRNAKRNKQ</sequence>
<dbReference type="RefSeq" id="XP_046587747.1">
    <property type="nucleotide sequence ID" value="XM_046731791.1"/>
</dbReference>
<evidence type="ECO:0000313" key="10">
    <source>
        <dbReference type="RefSeq" id="XP_046587747.1"/>
    </source>
</evidence>
<dbReference type="SUPFAM" id="SSF57667">
    <property type="entry name" value="beta-beta-alpha zinc fingers"/>
    <property type="match status" value="1"/>
</dbReference>
<organism evidence="8 9">
    <name type="scientific">Neodiprion lecontei</name>
    <name type="common">Redheaded pine sawfly</name>
    <dbReference type="NCBI Taxonomy" id="441921"/>
    <lineage>
        <taxon>Eukaryota</taxon>
        <taxon>Metazoa</taxon>
        <taxon>Ecdysozoa</taxon>
        <taxon>Arthropoda</taxon>
        <taxon>Hexapoda</taxon>
        <taxon>Insecta</taxon>
        <taxon>Pterygota</taxon>
        <taxon>Neoptera</taxon>
        <taxon>Endopterygota</taxon>
        <taxon>Hymenoptera</taxon>
        <taxon>Tenthredinoidea</taxon>
        <taxon>Diprionidae</taxon>
        <taxon>Diprioninae</taxon>
        <taxon>Neodiprion</taxon>
    </lineage>
</organism>
<evidence type="ECO:0000256" key="1">
    <source>
        <dbReference type="ARBA" id="ARBA00004123"/>
    </source>
</evidence>
<evidence type="ECO:0000259" key="7">
    <source>
        <dbReference type="PROSITE" id="PS50157"/>
    </source>
</evidence>
<evidence type="ECO:0000256" key="5">
    <source>
        <dbReference type="SAM" id="MobiDB-lite"/>
    </source>
</evidence>
<dbReference type="InterPro" id="IPR011333">
    <property type="entry name" value="SKP1/BTB/POZ_sf"/>
</dbReference>
<evidence type="ECO:0000256" key="4">
    <source>
        <dbReference type="SAM" id="Coils"/>
    </source>
</evidence>
<feature type="region of interest" description="Disordered" evidence="5">
    <location>
        <begin position="186"/>
        <end position="206"/>
    </location>
</feature>
<dbReference type="GO" id="GO:0008270">
    <property type="term" value="F:zinc ion binding"/>
    <property type="evidence" value="ECO:0007669"/>
    <property type="project" value="UniProtKB-KW"/>
</dbReference>
<dbReference type="Pfam" id="PF00096">
    <property type="entry name" value="zf-C2H2"/>
    <property type="match status" value="1"/>
</dbReference>
<feature type="domain" description="C2H2-type" evidence="7">
    <location>
        <begin position="356"/>
        <end position="384"/>
    </location>
</feature>
<dbReference type="InterPro" id="IPR013087">
    <property type="entry name" value="Znf_C2H2_type"/>
</dbReference>
<dbReference type="Proteomes" id="UP000829291">
    <property type="component" value="Chromosome 2"/>
</dbReference>
<dbReference type="PROSITE" id="PS50157">
    <property type="entry name" value="ZINC_FINGER_C2H2_2"/>
    <property type="match status" value="2"/>
</dbReference>
<dbReference type="RefSeq" id="XP_015517498.1">
    <property type="nucleotide sequence ID" value="XM_015662012.1"/>
</dbReference>
<protein>
    <submittedName>
        <fullName evidence="9 10 11">Zinc finger and BTB domain-containing protein 37</fullName>
    </submittedName>
</protein>
<feature type="coiled-coil region" evidence="4">
    <location>
        <begin position="133"/>
        <end position="160"/>
    </location>
</feature>
<dbReference type="SMART" id="SM00355">
    <property type="entry name" value="ZnF_C2H2"/>
    <property type="match status" value="2"/>
</dbReference>
<dbReference type="KEGG" id="nlo:107222591"/>
<dbReference type="PROSITE" id="PS50097">
    <property type="entry name" value="BTB"/>
    <property type="match status" value="1"/>
</dbReference>
<dbReference type="GO" id="GO:0005634">
    <property type="term" value="C:nucleus"/>
    <property type="evidence" value="ECO:0007669"/>
    <property type="project" value="UniProtKB-SubCell"/>
</dbReference>
<dbReference type="CDD" id="cd18315">
    <property type="entry name" value="BTB_POZ_BAB-like"/>
    <property type="match status" value="1"/>
</dbReference>
<evidence type="ECO:0000313" key="11">
    <source>
        <dbReference type="RefSeq" id="XP_046587748.1"/>
    </source>
</evidence>
<dbReference type="GeneID" id="107222591"/>
<comment type="subcellular location">
    <subcellularLocation>
        <location evidence="1">Nucleus</location>
    </subcellularLocation>
</comment>
<dbReference type="InParanoid" id="A0A6J0BU17"/>
<feature type="domain" description="BTB" evidence="6">
    <location>
        <begin position="31"/>
        <end position="96"/>
    </location>
</feature>
<dbReference type="InterPro" id="IPR036236">
    <property type="entry name" value="Znf_C2H2_sf"/>
</dbReference>
<dbReference type="GO" id="GO:0048513">
    <property type="term" value="P:animal organ development"/>
    <property type="evidence" value="ECO:0007669"/>
    <property type="project" value="UniProtKB-ARBA"/>
</dbReference>
<dbReference type="AlphaFoldDB" id="A0A6J0BU17"/>
<name>A0A6J0BU17_NEOLC</name>
<evidence type="ECO:0000256" key="3">
    <source>
        <dbReference type="PROSITE-ProRule" id="PRU00042"/>
    </source>
</evidence>
<dbReference type="PROSITE" id="PS00028">
    <property type="entry name" value="ZINC_FINGER_C2H2_1"/>
    <property type="match status" value="2"/>
</dbReference>
<dbReference type="InterPro" id="IPR051095">
    <property type="entry name" value="Dros_DevTransReg"/>
</dbReference>
<dbReference type="OrthoDB" id="2311693at2759"/>
<keyword evidence="3" id="KW-0862">Zinc</keyword>
<keyword evidence="8" id="KW-1185">Reference proteome</keyword>
<dbReference type="PANTHER" id="PTHR23110:SF99">
    <property type="entry name" value="BROAD-COMPLEX CORE PROTEIN ISOFORM 6"/>
    <property type="match status" value="1"/>
</dbReference>
<keyword evidence="3" id="KW-0863">Zinc-finger</keyword>
<proteinExistence type="predicted"/>
<evidence type="ECO:0000259" key="6">
    <source>
        <dbReference type="PROSITE" id="PS50097"/>
    </source>
</evidence>
<keyword evidence="4" id="KW-0175">Coiled coil</keyword>
<evidence type="ECO:0000313" key="9">
    <source>
        <dbReference type="RefSeq" id="XP_015517498.1"/>
    </source>
</evidence>
<dbReference type="SMART" id="SM00225">
    <property type="entry name" value="BTB"/>
    <property type="match status" value="1"/>
</dbReference>
<dbReference type="RefSeq" id="XP_046587748.1">
    <property type="nucleotide sequence ID" value="XM_046731792.1"/>
</dbReference>
<dbReference type="InterPro" id="IPR000210">
    <property type="entry name" value="BTB/POZ_dom"/>
</dbReference>
<evidence type="ECO:0000256" key="2">
    <source>
        <dbReference type="ARBA" id="ARBA00023242"/>
    </source>
</evidence>
<accession>A0A6J0BU17</accession>
<reference evidence="9" key="1">
    <citation type="submission" date="2025-04" db="UniProtKB">
        <authorList>
            <consortium name="RefSeq"/>
        </authorList>
    </citation>
    <scope>IDENTIFICATION</scope>
    <source>
        <tissue evidence="10 11">Thorax and Abdomen</tissue>
        <tissue evidence="9">Whole body</tissue>
    </source>
</reference>
<feature type="domain" description="C2H2-type" evidence="7">
    <location>
        <begin position="385"/>
        <end position="412"/>
    </location>
</feature>
<dbReference type="GO" id="GO:0048666">
    <property type="term" value="P:neuron development"/>
    <property type="evidence" value="ECO:0007669"/>
    <property type="project" value="UniProtKB-ARBA"/>
</dbReference>
<gene>
    <name evidence="9 10 11" type="primary">LOC107222591</name>
</gene>
<dbReference type="PANTHER" id="PTHR23110">
    <property type="entry name" value="BTB DOMAIN TRANSCRIPTION FACTOR"/>
    <property type="match status" value="1"/>
</dbReference>
<dbReference type="Gene3D" id="3.30.710.10">
    <property type="entry name" value="Potassium Channel Kv1.1, Chain A"/>
    <property type="match status" value="1"/>
</dbReference>
<dbReference type="GO" id="GO:0003006">
    <property type="term" value="P:developmental process involved in reproduction"/>
    <property type="evidence" value="ECO:0007669"/>
    <property type="project" value="UniProtKB-ARBA"/>
</dbReference>
<dbReference type="Pfam" id="PF00651">
    <property type="entry name" value="BTB"/>
    <property type="match status" value="1"/>
</dbReference>
<keyword evidence="3" id="KW-0479">Metal-binding</keyword>
<evidence type="ECO:0000313" key="8">
    <source>
        <dbReference type="Proteomes" id="UP000829291"/>
    </source>
</evidence>
<feature type="compositionally biased region" description="Polar residues" evidence="5">
    <location>
        <begin position="186"/>
        <end position="199"/>
    </location>
</feature>
<keyword evidence="2" id="KW-0539">Nucleus</keyword>
<dbReference type="Gene3D" id="3.30.160.60">
    <property type="entry name" value="Classic Zinc Finger"/>
    <property type="match status" value="1"/>
</dbReference>